<gene>
    <name evidence="1" type="ORF">RJN63_15355</name>
</gene>
<evidence type="ECO:0000313" key="1">
    <source>
        <dbReference type="EMBL" id="MDT0338220.1"/>
    </source>
</evidence>
<dbReference type="AlphaFoldDB" id="A0AAE4GAD0"/>
<proteinExistence type="predicted"/>
<accession>A0AAE4GAD0</accession>
<comment type="caution">
    <text evidence="1">The sequence shown here is derived from an EMBL/GenBank/DDBJ whole genome shotgun (WGS) entry which is preliminary data.</text>
</comment>
<reference evidence="1" key="1">
    <citation type="submission" date="2023-02" db="EMBL/GenBank/DDBJ databases">
        <title>Description of Herbaspirillum huttiense subsp. nephrolepsisexaltata and Herbaspirillum huttiense subsp. lycopersicon.</title>
        <authorList>
            <person name="Poudel M."/>
            <person name="Sharma A."/>
            <person name="Goss E."/>
            <person name="Tapia J.H."/>
            <person name="Harmon C.M."/>
            <person name="Jones J.B."/>
        </authorList>
    </citation>
    <scope>NUCLEOTIDE SEQUENCE</scope>
    <source>
        <strain evidence="1">NC40101</strain>
    </source>
</reference>
<dbReference type="EMBL" id="JAVRAA010000007">
    <property type="protein sequence ID" value="MDT0338220.1"/>
    <property type="molecule type" value="Genomic_DNA"/>
</dbReference>
<protein>
    <submittedName>
        <fullName evidence="1">Uncharacterized protein</fullName>
    </submittedName>
</protein>
<name>A0AAE4GAD0_9BURK</name>
<organism evidence="1">
    <name type="scientific">Herbaspirillum huttiense subsp. nephrolepidis</name>
    <dbReference type="NCBI Taxonomy" id="3075126"/>
    <lineage>
        <taxon>Bacteria</taxon>
        <taxon>Pseudomonadati</taxon>
        <taxon>Pseudomonadota</taxon>
        <taxon>Betaproteobacteria</taxon>
        <taxon>Burkholderiales</taxon>
        <taxon>Oxalobacteraceae</taxon>
        <taxon>Herbaspirillum</taxon>
    </lineage>
</organism>
<dbReference type="RefSeq" id="WP_310837720.1">
    <property type="nucleotide sequence ID" value="NZ_JAVLSM010000008.1"/>
</dbReference>
<sequence length="96" mass="10213">MTMQSVAVTSRQTSAIKPGNSVKVNRSLTQAEARGAKPKFVVPVTQSQQDIAKTTAPPSAIAASTARARCPGQYKGLTVDRFLTLADATAKLLQRR</sequence>